<feature type="compositionally biased region" description="Basic residues" evidence="1">
    <location>
        <begin position="103"/>
        <end position="120"/>
    </location>
</feature>
<feature type="region of interest" description="Disordered" evidence="1">
    <location>
        <begin position="103"/>
        <end position="128"/>
    </location>
</feature>
<name>A0ABD0PBR4_CIRMR</name>
<evidence type="ECO:0000256" key="1">
    <source>
        <dbReference type="SAM" id="MobiDB-lite"/>
    </source>
</evidence>
<reference evidence="2 3" key="1">
    <citation type="submission" date="2024-05" db="EMBL/GenBank/DDBJ databases">
        <title>Genome sequencing and assembly of Indian major carp, Cirrhinus mrigala (Hamilton, 1822).</title>
        <authorList>
            <person name="Mohindra V."/>
            <person name="Chowdhury L.M."/>
            <person name="Lal K."/>
            <person name="Jena J.K."/>
        </authorList>
    </citation>
    <scope>NUCLEOTIDE SEQUENCE [LARGE SCALE GENOMIC DNA]</scope>
    <source>
        <strain evidence="2">CM1030</strain>
        <tissue evidence="2">Blood</tissue>
    </source>
</reference>
<dbReference type="Proteomes" id="UP001529510">
    <property type="component" value="Unassembled WGS sequence"/>
</dbReference>
<protein>
    <submittedName>
        <fullName evidence="2">Uncharacterized protein</fullName>
    </submittedName>
</protein>
<comment type="caution">
    <text evidence="2">The sequence shown here is derived from an EMBL/GenBank/DDBJ whole genome shotgun (WGS) entry which is preliminary data.</text>
</comment>
<gene>
    <name evidence="2" type="ORF">M9458_031834</name>
</gene>
<sequence>SGEASVWTLCLGGAQLKDAVVSLVGEDFINNMRTGLEHRDAEKTHRDYSSRNQPIDELSSWIENLMCDYIDDDDDDLKENSRKSKAKNHKAEIPDISYTVRTRHKTKARNGNHPSKKYARGRFEALMD</sequence>
<evidence type="ECO:0000313" key="2">
    <source>
        <dbReference type="EMBL" id="KAL0171523.1"/>
    </source>
</evidence>
<dbReference type="EMBL" id="JAMKFB020000016">
    <property type="protein sequence ID" value="KAL0171523.1"/>
    <property type="molecule type" value="Genomic_DNA"/>
</dbReference>
<evidence type="ECO:0000313" key="3">
    <source>
        <dbReference type="Proteomes" id="UP001529510"/>
    </source>
</evidence>
<organism evidence="2 3">
    <name type="scientific">Cirrhinus mrigala</name>
    <name type="common">Mrigala</name>
    <dbReference type="NCBI Taxonomy" id="683832"/>
    <lineage>
        <taxon>Eukaryota</taxon>
        <taxon>Metazoa</taxon>
        <taxon>Chordata</taxon>
        <taxon>Craniata</taxon>
        <taxon>Vertebrata</taxon>
        <taxon>Euteleostomi</taxon>
        <taxon>Actinopterygii</taxon>
        <taxon>Neopterygii</taxon>
        <taxon>Teleostei</taxon>
        <taxon>Ostariophysi</taxon>
        <taxon>Cypriniformes</taxon>
        <taxon>Cyprinidae</taxon>
        <taxon>Labeoninae</taxon>
        <taxon>Labeonini</taxon>
        <taxon>Cirrhinus</taxon>
    </lineage>
</organism>
<dbReference type="AlphaFoldDB" id="A0ABD0PBR4"/>
<proteinExistence type="predicted"/>
<keyword evidence="3" id="KW-1185">Reference proteome</keyword>
<feature type="non-terminal residue" evidence="2">
    <location>
        <position position="1"/>
    </location>
</feature>
<accession>A0ABD0PBR4</accession>